<keyword evidence="2" id="KW-1133">Transmembrane helix</keyword>
<dbReference type="OrthoDB" id="2096466at2759"/>
<keyword evidence="2" id="KW-0812">Transmembrane</keyword>
<evidence type="ECO:0000313" key="4">
    <source>
        <dbReference type="Proteomes" id="UP000320333"/>
    </source>
</evidence>
<comment type="caution">
    <text evidence="3">The sequence shown here is derived from an EMBL/GenBank/DDBJ whole genome shotgun (WGS) entry which is preliminary data.</text>
</comment>
<dbReference type="EMBL" id="QEAP01000293">
    <property type="protein sequence ID" value="TPX70124.1"/>
    <property type="molecule type" value="Genomic_DNA"/>
</dbReference>
<organism evidence="3 4">
    <name type="scientific">Chytriomyces confervae</name>
    <dbReference type="NCBI Taxonomy" id="246404"/>
    <lineage>
        <taxon>Eukaryota</taxon>
        <taxon>Fungi</taxon>
        <taxon>Fungi incertae sedis</taxon>
        <taxon>Chytridiomycota</taxon>
        <taxon>Chytridiomycota incertae sedis</taxon>
        <taxon>Chytridiomycetes</taxon>
        <taxon>Chytridiales</taxon>
        <taxon>Chytriomycetaceae</taxon>
        <taxon>Chytriomyces</taxon>
    </lineage>
</organism>
<protein>
    <submittedName>
        <fullName evidence="3">Uncharacterized protein</fullName>
    </submittedName>
</protein>
<dbReference type="Proteomes" id="UP000320333">
    <property type="component" value="Unassembled WGS sequence"/>
</dbReference>
<keyword evidence="4" id="KW-1185">Reference proteome</keyword>
<proteinExistence type="predicted"/>
<feature type="transmembrane region" description="Helical" evidence="2">
    <location>
        <begin position="45"/>
        <end position="64"/>
    </location>
</feature>
<keyword evidence="2" id="KW-0472">Membrane</keyword>
<gene>
    <name evidence="3" type="ORF">CcCBS67573_g06624</name>
</gene>
<evidence type="ECO:0000256" key="1">
    <source>
        <dbReference type="SAM" id="MobiDB-lite"/>
    </source>
</evidence>
<evidence type="ECO:0000313" key="3">
    <source>
        <dbReference type="EMBL" id="TPX70124.1"/>
    </source>
</evidence>
<name>A0A507F1W3_9FUNG</name>
<dbReference type="AlphaFoldDB" id="A0A507F1W3"/>
<accession>A0A507F1W3</accession>
<feature type="region of interest" description="Disordered" evidence="1">
    <location>
        <begin position="180"/>
        <end position="208"/>
    </location>
</feature>
<reference evidence="3 4" key="1">
    <citation type="journal article" date="2019" name="Sci. Rep.">
        <title>Comparative genomics of chytrid fungi reveal insights into the obligate biotrophic and pathogenic lifestyle of Synchytrium endobioticum.</title>
        <authorList>
            <person name="van de Vossenberg B.T.L.H."/>
            <person name="Warris S."/>
            <person name="Nguyen H.D.T."/>
            <person name="van Gent-Pelzer M.P.E."/>
            <person name="Joly D.L."/>
            <person name="van de Geest H.C."/>
            <person name="Bonants P.J.M."/>
            <person name="Smith D.S."/>
            <person name="Levesque C.A."/>
            <person name="van der Lee T.A.J."/>
        </authorList>
    </citation>
    <scope>NUCLEOTIDE SEQUENCE [LARGE SCALE GENOMIC DNA]</scope>
    <source>
        <strain evidence="3 4">CBS 675.73</strain>
    </source>
</reference>
<evidence type="ECO:0000256" key="2">
    <source>
        <dbReference type="SAM" id="Phobius"/>
    </source>
</evidence>
<sequence length="208" mass="23121">MQQNPFDNIQVKDANSLFGRIVTRLKGYTPTHNEVESFKRAARTVVYGTVGSVLVGGYAGFRYARFKKWASFQRFITISAGSSIGLWVGSSISTSMAAKSVLELQDSHIAKVLREEALREKGLVVEEVIDLTVRPDEGFHPDVNDNHKDAIEPVARPGWAKASAAPRQVISMGDEFEDELWKDLPGSPKPDSASLHQRRYNQFGEVVE</sequence>